<sequence length="88" mass="10005">TKDEMPLQSQVEVEPFDVWGTDFMGPFPPSNSNLHIVVFVDYVTKWVEAQACKANDAKTIVNFLKKNFFTRFGVPRVLISDGGKHFIN</sequence>
<comment type="caution">
    <text evidence="2">The sequence shown here is derived from an EMBL/GenBank/DDBJ whole genome shotgun (WGS) entry which is preliminary data.</text>
</comment>
<keyword evidence="3" id="KW-1185">Reference proteome</keyword>
<feature type="non-terminal residue" evidence="2">
    <location>
        <position position="88"/>
    </location>
</feature>
<evidence type="ECO:0000259" key="1">
    <source>
        <dbReference type="PROSITE" id="PS50994"/>
    </source>
</evidence>
<accession>A0A392THD1</accession>
<dbReference type="Proteomes" id="UP000265520">
    <property type="component" value="Unassembled WGS sequence"/>
</dbReference>
<organism evidence="2 3">
    <name type="scientific">Trifolium medium</name>
    <dbReference type="NCBI Taxonomy" id="97028"/>
    <lineage>
        <taxon>Eukaryota</taxon>
        <taxon>Viridiplantae</taxon>
        <taxon>Streptophyta</taxon>
        <taxon>Embryophyta</taxon>
        <taxon>Tracheophyta</taxon>
        <taxon>Spermatophyta</taxon>
        <taxon>Magnoliopsida</taxon>
        <taxon>eudicotyledons</taxon>
        <taxon>Gunneridae</taxon>
        <taxon>Pentapetalae</taxon>
        <taxon>rosids</taxon>
        <taxon>fabids</taxon>
        <taxon>Fabales</taxon>
        <taxon>Fabaceae</taxon>
        <taxon>Papilionoideae</taxon>
        <taxon>50 kb inversion clade</taxon>
        <taxon>NPAAA clade</taxon>
        <taxon>Hologalegina</taxon>
        <taxon>IRL clade</taxon>
        <taxon>Trifolieae</taxon>
        <taxon>Trifolium</taxon>
    </lineage>
</organism>
<dbReference type="InterPro" id="IPR036397">
    <property type="entry name" value="RNaseH_sf"/>
</dbReference>
<dbReference type="GO" id="GO:0015074">
    <property type="term" value="P:DNA integration"/>
    <property type="evidence" value="ECO:0007669"/>
    <property type="project" value="InterPro"/>
</dbReference>
<dbReference type="Gene3D" id="3.30.420.10">
    <property type="entry name" value="Ribonuclease H-like superfamily/Ribonuclease H"/>
    <property type="match status" value="1"/>
</dbReference>
<feature type="domain" description="Integrase catalytic" evidence="1">
    <location>
        <begin position="11"/>
        <end position="88"/>
    </location>
</feature>
<dbReference type="AlphaFoldDB" id="A0A392THD1"/>
<feature type="non-terminal residue" evidence="2">
    <location>
        <position position="1"/>
    </location>
</feature>
<dbReference type="Pfam" id="PF00665">
    <property type="entry name" value="rve"/>
    <property type="match status" value="1"/>
</dbReference>
<dbReference type="SUPFAM" id="SSF53098">
    <property type="entry name" value="Ribonuclease H-like"/>
    <property type="match status" value="1"/>
</dbReference>
<dbReference type="EMBL" id="LXQA010583247">
    <property type="protein sequence ID" value="MCI60533.1"/>
    <property type="molecule type" value="Genomic_DNA"/>
</dbReference>
<reference evidence="2 3" key="1">
    <citation type="journal article" date="2018" name="Front. Plant Sci.">
        <title>Red Clover (Trifolium pratense) and Zigzag Clover (T. medium) - A Picture of Genomic Similarities and Differences.</title>
        <authorList>
            <person name="Dluhosova J."/>
            <person name="Istvanek J."/>
            <person name="Nedelnik J."/>
            <person name="Repkova J."/>
        </authorList>
    </citation>
    <scope>NUCLEOTIDE SEQUENCE [LARGE SCALE GENOMIC DNA]</scope>
    <source>
        <strain evidence="3">cv. 10/8</strain>
        <tissue evidence="2">Leaf</tissue>
    </source>
</reference>
<dbReference type="InterPro" id="IPR052160">
    <property type="entry name" value="Gypsy_RT_Integrase-like"/>
</dbReference>
<evidence type="ECO:0000313" key="3">
    <source>
        <dbReference type="Proteomes" id="UP000265520"/>
    </source>
</evidence>
<name>A0A392THD1_9FABA</name>
<dbReference type="PANTHER" id="PTHR47266">
    <property type="entry name" value="ENDONUCLEASE-RELATED"/>
    <property type="match status" value="1"/>
</dbReference>
<dbReference type="PROSITE" id="PS50994">
    <property type="entry name" value="INTEGRASE"/>
    <property type="match status" value="1"/>
</dbReference>
<proteinExistence type="predicted"/>
<evidence type="ECO:0000313" key="2">
    <source>
        <dbReference type="EMBL" id="MCI60533.1"/>
    </source>
</evidence>
<dbReference type="GO" id="GO:0003676">
    <property type="term" value="F:nucleic acid binding"/>
    <property type="evidence" value="ECO:0007669"/>
    <property type="project" value="InterPro"/>
</dbReference>
<protein>
    <submittedName>
        <fullName evidence="2">Protein NYNRIN-like</fullName>
    </submittedName>
</protein>
<dbReference type="InterPro" id="IPR012337">
    <property type="entry name" value="RNaseH-like_sf"/>
</dbReference>
<dbReference type="InterPro" id="IPR001584">
    <property type="entry name" value="Integrase_cat-core"/>
</dbReference>